<dbReference type="InParanoid" id="Q4UFJ1"/>
<evidence type="ECO:0000256" key="6">
    <source>
        <dbReference type="RuleBase" id="RU361182"/>
    </source>
</evidence>
<dbReference type="InterPro" id="IPR016155">
    <property type="entry name" value="Mopterin_synth/thiamin_S_b"/>
</dbReference>
<gene>
    <name evidence="8" type="ORF">TA15510</name>
</gene>
<keyword evidence="4 5" id="KW-0833">Ubl conjugation pathway</keyword>
<dbReference type="SUPFAM" id="SSF54285">
    <property type="entry name" value="MoaD/ThiS"/>
    <property type="match status" value="1"/>
</dbReference>
<evidence type="ECO:0000256" key="7">
    <source>
        <dbReference type="SAM" id="MobiDB-lite"/>
    </source>
</evidence>
<reference evidence="8 9" key="1">
    <citation type="journal article" date="2005" name="Science">
        <title>Genome of the host-cell transforming parasite Theileria annulata compared with T. parva.</title>
        <authorList>
            <person name="Pain A."/>
            <person name="Renauld H."/>
            <person name="Berriman M."/>
            <person name="Murphy L."/>
            <person name="Yeats C.A."/>
            <person name="Weir W."/>
            <person name="Kerhornou A."/>
            <person name="Aslett M."/>
            <person name="Bishop R."/>
            <person name="Bouchier C."/>
            <person name="Cochet M."/>
            <person name="Coulson R.M.R."/>
            <person name="Cronin A."/>
            <person name="de Villiers E.P."/>
            <person name="Fraser A."/>
            <person name="Fosker N."/>
            <person name="Gardner M."/>
            <person name="Goble A."/>
            <person name="Griffiths-Jones S."/>
            <person name="Harris D.E."/>
            <person name="Katzer F."/>
            <person name="Larke N."/>
            <person name="Lord A."/>
            <person name="Maser P."/>
            <person name="McKellar S."/>
            <person name="Mooney P."/>
            <person name="Morton F."/>
            <person name="Nene V."/>
            <person name="O'Neil S."/>
            <person name="Price C."/>
            <person name="Quail M.A."/>
            <person name="Rabbinowitsch E."/>
            <person name="Rawlings N.D."/>
            <person name="Rutter S."/>
            <person name="Saunders D."/>
            <person name="Seeger K."/>
            <person name="Shah T."/>
            <person name="Squares R."/>
            <person name="Squares S."/>
            <person name="Tivey A."/>
            <person name="Walker A.R."/>
            <person name="Woodward J."/>
            <person name="Dobbelaere D.A.E."/>
            <person name="Langsley G."/>
            <person name="Rajandream M.A."/>
            <person name="McKeever D."/>
            <person name="Shiels B."/>
            <person name="Tait A."/>
            <person name="Barrell B.G."/>
            <person name="Hall N."/>
        </authorList>
    </citation>
    <scope>NUCLEOTIDE SEQUENCE [LARGE SCALE GENOMIC DNA]</scope>
    <source>
        <strain evidence="9">Ankara</strain>
    </source>
</reference>
<comment type="PTM">
    <text evidence="5">C-terminal thiocarboxylation occurs in 2 steps, it is first acyl-adenylated (-COAMP) via the hesA/moeB/thiF part of the MOCS3/UBA4 homolog, then thiocarboxylated (-COSH) via the rhodanese domain of the MOCS3/UBA4 homolog.</text>
</comment>
<keyword evidence="1 5" id="KW-0963">Cytoplasm</keyword>
<evidence type="ECO:0000256" key="2">
    <source>
        <dbReference type="ARBA" id="ARBA00022499"/>
    </source>
</evidence>
<dbReference type="eggNOG" id="KOG4146">
    <property type="taxonomic scope" value="Eukaryota"/>
</dbReference>
<proteinExistence type="inferred from homology"/>
<dbReference type="FunCoup" id="Q4UFJ1">
    <property type="interactions" value="245"/>
</dbReference>
<comment type="similarity">
    <text evidence="5 6">Belongs to the URM1 family.</text>
</comment>
<dbReference type="GeneID" id="3861624"/>
<dbReference type="InterPro" id="IPR015221">
    <property type="entry name" value="Urm1"/>
</dbReference>
<evidence type="ECO:0000313" key="9">
    <source>
        <dbReference type="Proteomes" id="UP000001950"/>
    </source>
</evidence>
<dbReference type="HAMAP" id="MF_03048">
    <property type="entry name" value="Urm1"/>
    <property type="match status" value="1"/>
</dbReference>
<dbReference type="Gene3D" id="3.10.20.30">
    <property type="match status" value="1"/>
</dbReference>
<dbReference type="Pfam" id="PF09138">
    <property type="entry name" value="Urm1"/>
    <property type="match status" value="1"/>
</dbReference>
<dbReference type="EMBL" id="CR940348">
    <property type="protein sequence ID" value="CAI74125.1"/>
    <property type="molecule type" value="Genomic_DNA"/>
</dbReference>
<dbReference type="VEuPathDB" id="PiroplasmaDB:TA15510"/>
<dbReference type="InterPro" id="IPR012675">
    <property type="entry name" value="Beta-grasp_dom_sf"/>
</dbReference>
<dbReference type="GO" id="GO:0032447">
    <property type="term" value="P:protein urmylation"/>
    <property type="evidence" value="ECO:0007669"/>
    <property type="project" value="UniProtKB-UniRule"/>
</dbReference>
<feature type="cross-link" description="Glycyl lysine isopeptide (Gly-Lys) (interchain with K-? in acceptor proteins)" evidence="5">
    <location>
        <position position="172"/>
    </location>
</feature>
<feature type="modified residue" description="1-thioglycine" evidence="5">
    <location>
        <position position="172"/>
    </location>
</feature>
<dbReference type="KEGG" id="tan:TA15510"/>
<organism evidence="8 9">
    <name type="scientific">Theileria annulata</name>
    <dbReference type="NCBI Taxonomy" id="5874"/>
    <lineage>
        <taxon>Eukaryota</taxon>
        <taxon>Sar</taxon>
        <taxon>Alveolata</taxon>
        <taxon>Apicomplexa</taxon>
        <taxon>Aconoidasida</taxon>
        <taxon>Piroplasmida</taxon>
        <taxon>Theileriidae</taxon>
        <taxon>Theileria</taxon>
    </lineage>
</organism>
<dbReference type="Proteomes" id="UP000001950">
    <property type="component" value="Chromosome 2"/>
</dbReference>
<sequence>MDDEIEDVNIIVNLEFSGGLDSLVIDQEKELTLKIFSKNINLGQLICYIRNYIIGTKKDFFSYIITNTTGTNYTNSTTGTTNTNTNTRESGTNTRGLGTSEGAVTEDSNEDIIRIECNLKKYNGILNINEKCKIRPGVLVLVNNTDWELLNKENTILKNHDLISFISTLHGG</sequence>
<comment type="pathway">
    <text evidence="5 6">tRNA modification; 5-methoxycarbonylmethyl-2-thiouridine-tRNA biosynthesis.</text>
</comment>
<name>Q4UFJ1_THEAN</name>
<comment type="function">
    <text evidence="5">Acts as a sulfur carrier required for 2-thiolation of mcm(5)S(2)U at tRNA wobble positions of cytosolic tRNA(Lys), tRNA(Glu) and tRNA(Gln). Serves as sulfur donor in tRNA 2-thiolation reaction by being thiocarboxylated (-COSH) at its C-terminus by the MOCS3/UBA4 homolog. The sulfur is then transferred to tRNA to form 2-thiolation of mcm(5)S(2)U. Also acts as a ubiquitin-like protein (UBL) that is covalently conjugated via an isopeptide bond to lysine residues of target proteins. The thiocarboxylated form serves as substrate for conjugation and oxidative stress specifically induces the formation of UBL-protein conjugates.</text>
</comment>
<dbReference type="AlphaFoldDB" id="Q4UFJ1"/>
<dbReference type="OMA" id="QNNDKIC"/>
<keyword evidence="3 5" id="KW-0819">tRNA processing</keyword>
<dbReference type="STRING" id="5874.Q4UFJ1"/>
<dbReference type="PANTHER" id="PTHR14986">
    <property type="entry name" value="RURM1 PROTEIN"/>
    <property type="match status" value="1"/>
</dbReference>
<comment type="subcellular location">
    <subcellularLocation>
        <location evidence="5 6">Cytoplasm</location>
    </subcellularLocation>
</comment>
<evidence type="ECO:0000313" key="8">
    <source>
        <dbReference type="EMBL" id="CAI74125.1"/>
    </source>
</evidence>
<keyword evidence="9" id="KW-1185">Reference proteome</keyword>
<dbReference type="RefSeq" id="XP_951857.1">
    <property type="nucleotide sequence ID" value="XM_946764.1"/>
</dbReference>
<feature type="region of interest" description="Disordered" evidence="7">
    <location>
        <begin position="76"/>
        <end position="103"/>
    </location>
</feature>
<dbReference type="GO" id="GO:0034227">
    <property type="term" value="P:tRNA thio-modification"/>
    <property type="evidence" value="ECO:0007669"/>
    <property type="project" value="UniProtKB-UniRule"/>
</dbReference>
<evidence type="ECO:0000256" key="3">
    <source>
        <dbReference type="ARBA" id="ARBA00022694"/>
    </source>
</evidence>
<dbReference type="OrthoDB" id="10248987at2759"/>
<keyword evidence="2 5" id="KW-1017">Isopeptide bond</keyword>
<dbReference type="GO" id="GO:0002098">
    <property type="term" value="P:tRNA wobble uridine modification"/>
    <property type="evidence" value="ECO:0007669"/>
    <property type="project" value="UniProtKB-UniRule"/>
</dbReference>
<evidence type="ECO:0000256" key="1">
    <source>
        <dbReference type="ARBA" id="ARBA00022490"/>
    </source>
</evidence>
<protein>
    <recommendedName>
        <fullName evidence="5">Ubiquitin-related modifier 1 homolog</fullName>
    </recommendedName>
</protein>
<accession>Q4UFJ1</accession>
<feature type="compositionally biased region" description="Low complexity" evidence="7">
    <location>
        <begin position="76"/>
        <end position="96"/>
    </location>
</feature>
<evidence type="ECO:0000256" key="5">
    <source>
        <dbReference type="HAMAP-Rule" id="MF_03048"/>
    </source>
</evidence>
<dbReference type="GO" id="GO:0005829">
    <property type="term" value="C:cytosol"/>
    <property type="evidence" value="ECO:0007669"/>
    <property type="project" value="UniProtKB-UniRule"/>
</dbReference>
<dbReference type="UniPathway" id="UPA00988"/>
<evidence type="ECO:0000256" key="4">
    <source>
        <dbReference type="ARBA" id="ARBA00022786"/>
    </source>
</evidence>